<keyword evidence="12" id="KW-1185">Reference proteome</keyword>
<dbReference type="GO" id="GO:0005634">
    <property type="term" value="C:nucleus"/>
    <property type="evidence" value="ECO:0007669"/>
    <property type="project" value="UniProtKB-SubCell"/>
</dbReference>
<evidence type="ECO:0000256" key="1">
    <source>
        <dbReference type="ARBA" id="ARBA00004123"/>
    </source>
</evidence>
<dbReference type="PROSITE" id="PS50102">
    <property type="entry name" value="RRM"/>
    <property type="match status" value="1"/>
</dbReference>
<dbReference type="GO" id="GO:0006397">
    <property type="term" value="P:mRNA processing"/>
    <property type="evidence" value="ECO:0007669"/>
    <property type="project" value="UniProtKB-KW"/>
</dbReference>
<comment type="subcellular location">
    <subcellularLocation>
        <location evidence="2">Cytoplasm</location>
    </subcellularLocation>
    <subcellularLocation>
        <location evidence="1">Nucleus</location>
    </subcellularLocation>
</comment>
<sequence length="508" mass="52651">MHITKSTQNFALFARVQYFNNDMHGHSHVTIPLPELVTINIYHQPMVLNITLGRESLAAIFEIFEDCYVAHYPMFHMVQTTMAAPFPYTQNGEAPGAVAVKAAAEVANVKEGGPPFSPPGAPPQGVPGAPPGAPQPQPNTQPQQVPGVPVTVPSSAGQATVPGAMAVQVPAGTTIVANGVEQQTTVTDADSVEAAANGQPGTPAPSKEQPKRLHVSNIPFRFRDPDLRNMFGKFGTILDVEIIFNERGSKGFGFVTFASAADADRARDNLNGTVVEGRKIEVNNATARVQTKKPAATVPNVILARNGMVPTAVAAALRGVAIQRGRARTYPATALARHPTPLTAAATALHGYTPGVYYDPFLAAQAATAPQLQVNPHTAAAAAAASLGQAQAAAGINHLQPVVSAASQLLKTPTISVSTAQQANYAAAANAYTAAAARAYGVAAAAAQPATVAAYPTAAAITAGSIYYSAYADRPYPDPYIAAASGIGPVAGYGAVYRGSYNRFAPYL</sequence>
<comment type="caution">
    <text evidence="11">The sequence shown here is derived from an EMBL/GenBank/DDBJ whole genome shotgun (WGS) entry which is preliminary data.</text>
</comment>
<dbReference type="GO" id="GO:0000381">
    <property type="term" value="P:regulation of alternative mRNA splicing, via spliceosome"/>
    <property type="evidence" value="ECO:0007669"/>
    <property type="project" value="InterPro"/>
</dbReference>
<dbReference type="CDD" id="cd12407">
    <property type="entry name" value="RRM_FOX1_like"/>
    <property type="match status" value="1"/>
</dbReference>
<dbReference type="EMBL" id="CAXKWB010029943">
    <property type="protein sequence ID" value="CAL4136778.1"/>
    <property type="molecule type" value="Genomic_DNA"/>
</dbReference>
<dbReference type="FunFam" id="3.30.70.330:FF:000375">
    <property type="entry name" value="RNA binding fox-1 homolog 1"/>
    <property type="match status" value="1"/>
</dbReference>
<keyword evidence="3" id="KW-0963">Cytoplasm</keyword>
<dbReference type="GO" id="GO:0005737">
    <property type="term" value="C:cytoplasm"/>
    <property type="evidence" value="ECO:0007669"/>
    <property type="project" value="UniProtKB-SubCell"/>
</dbReference>
<keyword evidence="4" id="KW-0507">mRNA processing</keyword>
<evidence type="ECO:0000256" key="2">
    <source>
        <dbReference type="ARBA" id="ARBA00004496"/>
    </source>
</evidence>
<evidence type="ECO:0000256" key="5">
    <source>
        <dbReference type="ARBA" id="ARBA00022884"/>
    </source>
</evidence>
<dbReference type="PANTHER" id="PTHR15597:SF22">
    <property type="entry name" value="RNA-BINDING FOX PROTEIN 1, ISOFORM H"/>
    <property type="match status" value="1"/>
</dbReference>
<dbReference type="GO" id="GO:0008380">
    <property type="term" value="P:RNA splicing"/>
    <property type="evidence" value="ECO:0007669"/>
    <property type="project" value="UniProtKB-KW"/>
</dbReference>
<dbReference type="Pfam" id="PF00076">
    <property type="entry name" value="RRM_1"/>
    <property type="match status" value="1"/>
</dbReference>
<accession>A0AAV2RTA4</accession>
<protein>
    <recommendedName>
        <fullName evidence="10">RRM domain-containing protein</fullName>
    </recommendedName>
</protein>
<dbReference type="Proteomes" id="UP001497623">
    <property type="component" value="Unassembled WGS sequence"/>
</dbReference>
<evidence type="ECO:0000256" key="6">
    <source>
        <dbReference type="ARBA" id="ARBA00023187"/>
    </source>
</evidence>
<name>A0AAV2RTA4_MEGNR</name>
<evidence type="ECO:0000256" key="9">
    <source>
        <dbReference type="SAM" id="MobiDB-lite"/>
    </source>
</evidence>
<feature type="non-terminal residue" evidence="11">
    <location>
        <position position="508"/>
    </location>
</feature>
<dbReference type="PANTHER" id="PTHR15597">
    <property type="entry name" value="ATAXIN 2-BINDING PROTEIN 1-RELATED"/>
    <property type="match status" value="1"/>
</dbReference>
<evidence type="ECO:0000256" key="8">
    <source>
        <dbReference type="PROSITE-ProRule" id="PRU00176"/>
    </source>
</evidence>
<dbReference type="AlphaFoldDB" id="A0AAV2RTA4"/>
<evidence type="ECO:0000256" key="3">
    <source>
        <dbReference type="ARBA" id="ARBA00022490"/>
    </source>
</evidence>
<dbReference type="InterPro" id="IPR035979">
    <property type="entry name" value="RBD_domain_sf"/>
</dbReference>
<feature type="compositionally biased region" description="Low complexity" evidence="9">
    <location>
        <begin position="140"/>
        <end position="157"/>
    </location>
</feature>
<gene>
    <name evidence="11" type="ORF">MNOR_LOCUS27866</name>
</gene>
<feature type="domain" description="RRM" evidence="10">
    <location>
        <begin position="211"/>
        <end position="287"/>
    </location>
</feature>
<evidence type="ECO:0000313" key="12">
    <source>
        <dbReference type="Proteomes" id="UP001497623"/>
    </source>
</evidence>
<keyword evidence="7" id="KW-0539">Nucleus</keyword>
<feature type="compositionally biased region" description="Pro residues" evidence="9">
    <location>
        <begin position="115"/>
        <end position="139"/>
    </location>
</feature>
<dbReference type="InterPro" id="IPR047131">
    <property type="entry name" value="RBFOX1-like"/>
</dbReference>
<evidence type="ECO:0000256" key="7">
    <source>
        <dbReference type="ARBA" id="ARBA00023242"/>
    </source>
</evidence>
<dbReference type="GO" id="GO:0003729">
    <property type="term" value="F:mRNA binding"/>
    <property type="evidence" value="ECO:0007669"/>
    <property type="project" value="TreeGrafter"/>
</dbReference>
<dbReference type="InterPro" id="IPR000504">
    <property type="entry name" value="RRM_dom"/>
</dbReference>
<evidence type="ECO:0000256" key="4">
    <source>
        <dbReference type="ARBA" id="ARBA00022664"/>
    </source>
</evidence>
<dbReference type="GO" id="GO:0007399">
    <property type="term" value="P:nervous system development"/>
    <property type="evidence" value="ECO:0007669"/>
    <property type="project" value="InterPro"/>
</dbReference>
<dbReference type="Gene3D" id="3.30.70.330">
    <property type="match status" value="1"/>
</dbReference>
<evidence type="ECO:0000313" key="11">
    <source>
        <dbReference type="EMBL" id="CAL4136778.1"/>
    </source>
</evidence>
<proteinExistence type="predicted"/>
<dbReference type="InterPro" id="IPR012677">
    <property type="entry name" value="Nucleotide-bd_a/b_plait_sf"/>
</dbReference>
<dbReference type="SUPFAM" id="SSF54928">
    <property type="entry name" value="RNA-binding domain, RBD"/>
    <property type="match status" value="1"/>
</dbReference>
<dbReference type="SMART" id="SM00360">
    <property type="entry name" value="RRM"/>
    <property type="match status" value="1"/>
</dbReference>
<evidence type="ECO:0000259" key="10">
    <source>
        <dbReference type="PROSITE" id="PS50102"/>
    </source>
</evidence>
<reference evidence="11 12" key="1">
    <citation type="submission" date="2024-05" db="EMBL/GenBank/DDBJ databases">
        <authorList>
            <person name="Wallberg A."/>
        </authorList>
    </citation>
    <scope>NUCLEOTIDE SEQUENCE [LARGE SCALE GENOMIC DNA]</scope>
</reference>
<dbReference type="InterPro" id="IPR034237">
    <property type="entry name" value="FOX1_RRM"/>
</dbReference>
<organism evidence="11 12">
    <name type="scientific">Meganyctiphanes norvegica</name>
    <name type="common">Northern krill</name>
    <name type="synonym">Thysanopoda norvegica</name>
    <dbReference type="NCBI Taxonomy" id="48144"/>
    <lineage>
        <taxon>Eukaryota</taxon>
        <taxon>Metazoa</taxon>
        <taxon>Ecdysozoa</taxon>
        <taxon>Arthropoda</taxon>
        <taxon>Crustacea</taxon>
        <taxon>Multicrustacea</taxon>
        <taxon>Malacostraca</taxon>
        <taxon>Eumalacostraca</taxon>
        <taxon>Eucarida</taxon>
        <taxon>Euphausiacea</taxon>
        <taxon>Euphausiidae</taxon>
        <taxon>Meganyctiphanes</taxon>
    </lineage>
</organism>
<feature type="region of interest" description="Disordered" evidence="9">
    <location>
        <begin position="110"/>
        <end position="157"/>
    </location>
</feature>
<keyword evidence="5 8" id="KW-0694">RNA-binding</keyword>
<keyword evidence="6" id="KW-0508">mRNA splicing</keyword>